<dbReference type="InterPro" id="IPR046847">
    <property type="entry name" value="Xre-like_HTH"/>
</dbReference>
<name>A0ABQ5W2I1_9HYPH</name>
<evidence type="ECO:0000313" key="4">
    <source>
        <dbReference type="Proteomes" id="UP001156691"/>
    </source>
</evidence>
<dbReference type="Proteomes" id="UP001156691">
    <property type="component" value="Unassembled WGS sequence"/>
</dbReference>
<dbReference type="Pfam" id="PF09722">
    <property type="entry name" value="Xre_MbcA_ParS_C"/>
    <property type="match status" value="1"/>
</dbReference>
<dbReference type="EMBL" id="BSNS01000007">
    <property type="protein sequence ID" value="GLQ54238.1"/>
    <property type="molecule type" value="Genomic_DNA"/>
</dbReference>
<accession>A0ABQ5W2I1</accession>
<evidence type="ECO:0000259" key="1">
    <source>
        <dbReference type="Pfam" id="PF09722"/>
    </source>
</evidence>
<sequence length="183" mass="19948">MARSNVKHQGISDAPQTGFVAGGPAMLDTTRFAPANRKRLSAPALRTFLAIAGLWGLNEEQRRLVLGYPSRSTYHNWARIAREHGAITLDVDTLTRLSALLGIHQALALLFEREAEGVEWLNDPHDAPVFGGQPPMALVTSGTLDGLLAVRRFLDAARGGLYMPPNALDADFAPLADKEIVWR</sequence>
<keyword evidence="4" id="KW-1185">Reference proteome</keyword>
<evidence type="ECO:0000313" key="3">
    <source>
        <dbReference type="EMBL" id="GLQ54238.1"/>
    </source>
</evidence>
<feature type="domain" description="Antitoxin Xre/MbcA/ParS-like toxin-binding" evidence="1">
    <location>
        <begin position="106"/>
        <end position="160"/>
    </location>
</feature>
<dbReference type="Pfam" id="PF20432">
    <property type="entry name" value="Xre-like-HTH"/>
    <property type="match status" value="1"/>
</dbReference>
<reference evidence="4" key="1">
    <citation type="journal article" date="2019" name="Int. J. Syst. Evol. Microbiol.">
        <title>The Global Catalogue of Microorganisms (GCM) 10K type strain sequencing project: providing services to taxonomists for standard genome sequencing and annotation.</title>
        <authorList>
            <consortium name="The Broad Institute Genomics Platform"/>
            <consortium name="The Broad Institute Genome Sequencing Center for Infectious Disease"/>
            <person name="Wu L."/>
            <person name="Ma J."/>
        </authorList>
    </citation>
    <scope>NUCLEOTIDE SEQUENCE [LARGE SCALE GENOMIC DNA]</scope>
    <source>
        <strain evidence="4">NBRC 112416</strain>
    </source>
</reference>
<dbReference type="InterPro" id="IPR024467">
    <property type="entry name" value="Xre/MbcA/ParS-like_toxin-bd"/>
</dbReference>
<protein>
    <recommendedName>
        <fullName evidence="5">DUF2384 domain-containing protein</fullName>
    </recommendedName>
</protein>
<proteinExistence type="predicted"/>
<feature type="domain" description="Antitoxin Xre-like helix-turn-helix" evidence="2">
    <location>
        <begin position="37"/>
        <end position="101"/>
    </location>
</feature>
<evidence type="ECO:0008006" key="5">
    <source>
        <dbReference type="Google" id="ProtNLM"/>
    </source>
</evidence>
<comment type="caution">
    <text evidence="3">The sequence shown here is derived from an EMBL/GenBank/DDBJ whole genome shotgun (WGS) entry which is preliminary data.</text>
</comment>
<organism evidence="3 4">
    <name type="scientific">Devosia nitrariae</name>
    <dbReference type="NCBI Taxonomy" id="2071872"/>
    <lineage>
        <taxon>Bacteria</taxon>
        <taxon>Pseudomonadati</taxon>
        <taxon>Pseudomonadota</taxon>
        <taxon>Alphaproteobacteria</taxon>
        <taxon>Hyphomicrobiales</taxon>
        <taxon>Devosiaceae</taxon>
        <taxon>Devosia</taxon>
    </lineage>
</organism>
<evidence type="ECO:0000259" key="2">
    <source>
        <dbReference type="Pfam" id="PF20432"/>
    </source>
</evidence>
<gene>
    <name evidence="3" type="ORF">GCM10010862_14970</name>
</gene>